<accession>A0A6J3C6R7</accession>
<keyword evidence="1" id="KW-0732">Signal</keyword>
<keyword evidence="2" id="KW-1185">Reference proteome</keyword>
<feature type="chain" id="PRO_5027105455" evidence="1">
    <location>
        <begin position="21"/>
        <end position="243"/>
    </location>
</feature>
<feature type="signal peptide" evidence="1">
    <location>
        <begin position="1"/>
        <end position="20"/>
    </location>
</feature>
<name>A0A6J3C6R7_GALME</name>
<organism evidence="2 3">
    <name type="scientific">Galleria mellonella</name>
    <name type="common">Greater wax moth</name>
    <dbReference type="NCBI Taxonomy" id="7137"/>
    <lineage>
        <taxon>Eukaryota</taxon>
        <taxon>Metazoa</taxon>
        <taxon>Ecdysozoa</taxon>
        <taxon>Arthropoda</taxon>
        <taxon>Hexapoda</taxon>
        <taxon>Insecta</taxon>
        <taxon>Pterygota</taxon>
        <taxon>Neoptera</taxon>
        <taxon>Endopterygota</taxon>
        <taxon>Lepidoptera</taxon>
        <taxon>Glossata</taxon>
        <taxon>Ditrysia</taxon>
        <taxon>Pyraloidea</taxon>
        <taxon>Pyralidae</taxon>
        <taxon>Galleriinae</taxon>
        <taxon>Galleria</taxon>
    </lineage>
</organism>
<evidence type="ECO:0000313" key="3">
    <source>
        <dbReference type="RefSeq" id="XP_031768101.1"/>
    </source>
</evidence>
<dbReference type="Proteomes" id="UP001652740">
    <property type="component" value="Unplaced"/>
</dbReference>
<dbReference type="KEGG" id="gmw:116413380"/>
<dbReference type="GeneID" id="116413380"/>
<proteinExistence type="predicted"/>
<evidence type="ECO:0000256" key="1">
    <source>
        <dbReference type="SAM" id="SignalP"/>
    </source>
</evidence>
<sequence>MQVNLVLLIFLVLTTAFVHAEFYYNHVPPKEEDLNKLDLKCIPGRTTIKIDEKIEFKNDGSDEFEDDARRSHMNHETKDEYCKICVCSVEGKDQYCSRRPAMNVNECIRMAMLTDEFKKSVLYDNNRNLAYRIRRVGTDSSTCIPFVSEYTDCTEENRCSGCQRCECTDEAKWLCHPVMECDESDGNLIVDESNFEDALTKLKQDLKFKQMKESTKAKTPLVPRPSTGKGDNLLLGYIIAIPR</sequence>
<dbReference type="OrthoDB" id="2139606at2759"/>
<gene>
    <name evidence="3" type="primary">LOC116413380</name>
</gene>
<reference evidence="3" key="1">
    <citation type="submission" date="2025-08" db="UniProtKB">
        <authorList>
            <consortium name="RefSeq"/>
        </authorList>
    </citation>
    <scope>IDENTIFICATION</scope>
    <source>
        <tissue evidence="3">Whole larvae</tissue>
    </source>
</reference>
<evidence type="ECO:0000313" key="2">
    <source>
        <dbReference type="Proteomes" id="UP001652740"/>
    </source>
</evidence>
<dbReference type="RefSeq" id="XP_031768101.1">
    <property type="nucleotide sequence ID" value="XM_031912241.2"/>
</dbReference>
<protein>
    <submittedName>
        <fullName evidence="3">Uncharacterized protein LOC116413380</fullName>
    </submittedName>
</protein>
<dbReference type="AlphaFoldDB" id="A0A6J3C6R7"/>
<dbReference type="InParanoid" id="A0A6J3C6R7"/>